<dbReference type="Gene3D" id="3.40.1410.10">
    <property type="entry name" value="Chorismate lyase-like"/>
    <property type="match status" value="1"/>
</dbReference>
<reference evidence="2" key="1">
    <citation type="journal article" date="2019" name="Int. J. Syst. Evol. Microbiol.">
        <title>The Global Catalogue of Microorganisms (GCM) 10K type strain sequencing project: providing services to taxonomists for standard genome sequencing and annotation.</title>
        <authorList>
            <consortium name="The Broad Institute Genomics Platform"/>
            <consortium name="The Broad Institute Genome Sequencing Center for Infectious Disease"/>
            <person name="Wu L."/>
            <person name="Ma J."/>
        </authorList>
    </citation>
    <scope>NUCLEOTIDE SEQUENCE [LARGE SCALE GENOMIC DNA]</scope>
    <source>
        <strain evidence="2">JCM 18298</strain>
    </source>
</reference>
<dbReference type="EMBL" id="BAABJM010000001">
    <property type="protein sequence ID" value="GAA5044916.1"/>
    <property type="molecule type" value="Genomic_DNA"/>
</dbReference>
<evidence type="ECO:0008006" key="3">
    <source>
        <dbReference type="Google" id="ProtNLM"/>
    </source>
</evidence>
<accession>A0ABP9JWP5</accession>
<evidence type="ECO:0000313" key="1">
    <source>
        <dbReference type="EMBL" id="GAA5044916.1"/>
    </source>
</evidence>
<comment type="caution">
    <text evidence="1">The sequence shown here is derived from an EMBL/GenBank/DDBJ whole genome shotgun (WGS) entry which is preliminary data.</text>
</comment>
<dbReference type="Proteomes" id="UP001500603">
    <property type="component" value="Unassembled WGS sequence"/>
</dbReference>
<dbReference type="InterPro" id="IPR028978">
    <property type="entry name" value="Chorismate_lyase_/UTRA_dom_sf"/>
</dbReference>
<dbReference type="InterPro" id="IPR002800">
    <property type="entry name" value="Rv2949c-like"/>
</dbReference>
<protein>
    <recommendedName>
        <fullName evidence="3">DUF98 domain-containing protein</fullName>
    </recommendedName>
</protein>
<evidence type="ECO:0000313" key="2">
    <source>
        <dbReference type="Proteomes" id="UP001500603"/>
    </source>
</evidence>
<organism evidence="1 2">
    <name type="scientific">Nocardia callitridis</name>
    <dbReference type="NCBI Taxonomy" id="648753"/>
    <lineage>
        <taxon>Bacteria</taxon>
        <taxon>Bacillati</taxon>
        <taxon>Actinomycetota</taxon>
        <taxon>Actinomycetes</taxon>
        <taxon>Mycobacteriales</taxon>
        <taxon>Nocardiaceae</taxon>
        <taxon>Nocardia</taxon>
    </lineage>
</organism>
<proteinExistence type="predicted"/>
<name>A0ABP9JWP5_9NOCA</name>
<sequence length="186" mass="20086">MGQLAGRQVDVLGRIDGEQDAGFALPPVTRMLLRSDGSTTRLLEALLDQALSVQLVDQHGDTAGALPAHLREVLGCVADEAVVRRRSVLVTADATQVSRNEVTVVCRDSELTSILTDASTPIGHGLATARRMLGRIRMSTGSTRWADEIEIPCVYKEYVLVDPAGRAIAHVYERFNPDYVPHGVAA</sequence>
<dbReference type="SUPFAM" id="SSF64288">
    <property type="entry name" value="Chorismate lyase-like"/>
    <property type="match status" value="1"/>
</dbReference>
<gene>
    <name evidence="1" type="ORF">GCM10023318_08330</name>
</gene>
<keyword evidence="2" id="KW-1185">Reference proteome</keyword>
<dbReference type="RefSeq" id="WP_345493656.1">
    <property type="nucleotide sequence ID" value="NZ_BAABJM010000001.1"/>
</dbReference>
<dbReference type="Pfam" id="PF01947">
    <property type="entry name" value="Rv2949c-like"/>
    <property type="match status" value="1"/>
</dbReference>